<feature type="transmembrane region" description="Helical" evidence="1">
    <location>
        <begin position="12"/>
        <end position="35"/>
    </location>
</feature>
<gene>
    <name evidence="2" type="ORF">UT63_C0002G0028</name>
</gene>
<reference evidence="2 3" key="1">
    <citation type="journal article" date="2015" name="Nature">
        <title>rRNA introns, odd ribosomes, and small enigmatic genomes across a large radiation of phyla.</title>
        <authorList>
            <person name="Brown C.T."/>
            <person name="Hug L.A."/>
            <person name="Thomas B.C."/>
            <person name="Sharon I."/>
            <person name="Castelle C.J."/>
            <person name="Singh A."/>
            <person name="Wilkins M.J."/>
            <person name="Williams K.H."/>
            <person name="Banfield J.F."/>
        </authorList>
    </citation>
    <scope>NUCLEOTIDE SEQUENCE [LARGE SCALE GENOMIC DNA]</scope>
</reference>
<accession>A0A0G0Q2M2</accession>
<dbReference type="Proteomes" id="UP000034539">
    <property type="component" value="Unassembled WGS sequence"/>
</dbReference>
<keyword evidence="1" id="KW-1133">Transmembrane helix</keyword>
<name>A0A0G0Q2M2_9BACT</name>
<feature type="transmembrane region" description="Helical" evidence="1">
    <location>
        <begin position="264"/>
        <end position="284"/>
    </location>
</feature>
<evidence type="ECO:0000313" key="2">
    <source>
        <dbReference type="EMBL" id="KKR34383.1"/>
    </source>
</evidence>
<feature type="transmembrane region" description="Helical" evidence="1">
    <location>
        <begin position="97"/>
        <end position="116"/>
    </location>
</feature>
<feature type="transmembrane region" description="Helical" evidence="1">
    <location>
        <begin position="146"/>
        <end position="165"/>
    </location>
</feature>
<evidence type="ECO:0000313" key="3">
    <source>
        <dbReference type="Proteomes" id="UP000034539"/>
    </source>
</evidence>
<keyword evidence="1" id="KW-0472">Membrane</keyword>
<comment type="caution">
    <text evidence="2">The sequence shown here is derived from an EMBL/GenBank/DDBJ whole genome shotgun (WGS) entry which is preliminary data.</text>
</comment>
<feature type="transmembrane region" description="Helical" evidence="1">
    <location>
        <begin position="304"/>
        <end position="326"/>
    </location>
</feature>
<feature type="transmembrane region" description="Helical" evidence="1">
    <location>
        <begin position="67"/>
        <end position="90"/>
    </location>
</feature>
<feature type="transmembrane region" description="Helical" evidence="1">
    <location>
        <begin position="171"/>
        <end position="198"/>
    </location>
</feature>
<organism evidence="2 3">
    <name type="scientific">Candidatus Gottesmanbacteria bacterium GW2011_GWC2_39_8</name>
    <dbReference type="NCBI Taxonomy" id="1618450"/>
    <lineage>
        <taxon>Bacteria</taxon>
        <taxon>Candidatus Gottesmaniibacteriota</taxon>
    </lineage>
</organism>
<dbReference type="Pfam" id="PF09852">
    <property type="entry name" value="DUF2079"/>
    <property type="match status" value="1"/>
</dbReference>
<protein>
    <recommendedName>
        <fullName evidence="4">DUF2079 domain-containing protein</fullName>
    </recommendedName>
</protein>
<dbReference type="EMBL" id="LBXN01000002">
    <property type="protein sequence ID" value="KKR34383.1"/>
    <property type="molecule type" value="Genomic_DNA"/>
</dbReference>
<dbReference type="AlphaFoldDB" id="A0A0G0Q2M2"/>
<evidence type="ECO:0000256" key="1">
    <source>
        <dbReference type="SAM" id="Phobius"/>
    </source>
</evidence>
<feature type="transmembrane region" description="Helical" evidence="1">
    <location>
        <begin position="122"/>
        <end position="139"/>
    </location>
</feature>
<proteinExistence type="predicted"/>
<evidence type="ECO:0008006" key="4">
    <source>
        <dbReference type="Google" id="ProtNLM"/>
    </source>
</evidence>
<keyword evidence="1" id="KW-0812">Transmembrane</keyword>
<feature type="transmembrane region" description="Helical" evidence="1">
    <location>
        <begin position="207"/>
        <end position="227"/>
    </location>
</feature>
<dbReference type="InterPro" id="IPR018650">
    <property type="entry name" value="STSV1_Orf64"/>
</dbReference>
<sequence>MLVYESMKKGFITIIFSLIFIYFLSFSLISLHRFWQYESFYYDMGIYDQSIWQVSRFQLPFTDQLGAYGKIIFADHFVPSLFLLSPFYWFTDKTEMIFIVQSLAVALSGVIAFLLARKNIKNNLVVFGLIFSYLGYVGLQNALITDFHDTTVATLVLMFIFWTIFMKKWKYYFPALIILLGFKESMAGLGLGLGLYLFLRKERFPKIAAITIFISLFWGMVTTKILIPYFSGGTYTYSPIYPKNILSWILNLFLPIIKTRTILVSLATFAFIPVFYIPLLPAILEHFLERFVLQPAATRWDLGMHYNALLSPLFFVSSLELYIILIRQKKENLVKFMSVISILMTLYIHQFLQHGPINLAFNKDFYRHTGDFKFLDNLTRAVRTDKLVMAQNNLATRFTHGKVMLLSNNYAERKPYAVVIDFRSGQNPNNFFPLSMEETNTLIVTLTHDPQYNLEKKGHDQYLFFRK</sequence>
<feature type="transmembrane region" description="Helical" evidence="1">
    <location>
        <begin position="333"/>
        <end position="352"/>
    </location>
</feature>